<feature type="compositionally biased region" description="Polar residues" evidence="1">
    <location>
        <begin position="641"/>
        <end position="651"/>
    </location>
</feature>
<evidence type="ECO:0000313" key="4">
    <source>
        <dbReference type="Proteomes" id="UP001498398"/>
    </source>
</evidence>
<feature type="region of interest" description="Disordered" evidence="1">
    <location>
        <begin position="626"/>
        <end position="651"/>
    </location>
</feature>
<reference evidence="2 4" key="1">
    <citation type="submission" date="2024-01" db="EMBL/GenBank/DDBJ databases">
        <title>A draft genome for the cacao thread blight pathogen Marasmiellus scandens.</title>
        <authorList>
            <person name="Baruah I.K."/>
            <person name="Leung J."/>
            <person name="Bukari Y."/>
            <person name="Amoako-Attah I."/>
            <person name="Meinhardt L.W."/>
            <person name="Bailey B.A."/>
            <person name="Cohen S.P."/>
        </authorList>
    </citation>
    <scope>NUCLEOTIDE SEQUENCE [LARGE SCALE GENOMIC DNA]</scope>
    <source>
        <strain evidence="2 4">GH-19</strain>
    </source>
</reference>
<evidence type="ECO:0000313" key="2">
    <source>
        <dbReference type="EMBL" id="KAK7436756.1"/>
    </source>
</evidence>
<accession>A0ABR1IQR3</accession>
<proteinExistence type="predicted"/>
<feature type="compositionally biased region" description="Polar residues" evidence="1">
    <location>
        <begin position="435"/>
        <end position="447"/>
    </location>
</feature>
<keyword evidence="4" id="KW-1185">Reference proteome</keyword>
<protein>
    <submittedName>
        <fullName evidence="2">Uncharacterized protein</fullName>
    </submittedName>
</protein>
<evidence type="ECO:0000256" key="1">
    <source>
        <dbReference type="SAM" id="MobiDB-lite"/>
    </source>
</evidence>
<dbReference type="EMBL" id="JBANRG010000091">
    <property type="protein sequence ID" value="KAK7436756.1"/>
    <property type="molecule type" value="Genomic_DNA"/>
</dbReference>
<evidence type="ECO:0000313" key="3">
    <source>
        <dbReference type="EMBL" id="KAK7458807.1"/>
    </source>
</evidence>
<dbReference type="Proteomes" id="UP001498398">
    <property type="component" value="Unassembled WGS sequence"/>
</dbReference>
<name>A0ABR1IQR3_9AGAR</name>
<feature type="compositionally biased region" description="Low complexity" evidence="1">
    <location>
        <begin position="552"/>
        <end position="562"/>
    </location>
</feature>
<comment type="caution">
    <text evidence="2">The sequence shown here is derived from an EMBL/GenBank/DDBJ whole genome shotgun (WGS) entry which is preliminary data.</text>
</comment>
<dbReference type="EMBL" id="JBANRG010000017">
    <property type="protein sequence ID" value="KAK7458807.1"/>
    <property type="molecule type" value="Genomic_DNA"/>
</dbReference>
<organism evidence="2 4">
    <name type="scientific">Marasmiellus scandens</name>
    <dbReference type="NCBI Taxonomy" id="2682957"/>
    <lineage>
        <taxon>Eukaryota</taxon>
        <taxon>Fungi</taxon>
        <taxon>Dikarya</taxon>
        <taxon>Basidiomycota</taxon>
        <taxon>Agaricomycotina</taxon>
        <taxon>Agaricomycetes</taxon>
        <taxon>Agaricomycetidae</taxon>
        <taxon>Agaricales</taxon>
        <taxon>Marasmiineae</taxon>
        <taxon>Omphalotaceae</taxon>
        <taxon>Marasmiellus</taxon>
    </lineage>
</organism>
<feature type="region of interest" description="Disordered" evidence="1">
    <location>
        <begin position="552"/>
        <end position="604"/>
    </location>
</feature>
<sequence>MHTVVIKDRVEYLVKVLRFQGTVYGEAYDNGPFEEGKCTFLTIGYKYCQVMIVKILGPWFPPSPRSPSTLCSNLHNWVPGMNLTVRHRDDFGELKESVICQPESEELLWSLNLQTFCHAGSSCTSSDSIYFATTHPSYTFPSVGCHLVVIMQGHEYLVQHVGPRVERSQEVHLDIDTKMDLRGIKSQSLDADSFQDEPVVEEPTPMPKTPFVLDQAEYFPAFLSSAMTSVLQIPLRAPVVSSQDSVILSRRMSAYREGLWILTAINSDSVGSQFDGQTLTMYGLQVRDWKTPNSLAWIFCDERTDALMDILHTNSFINSSEICEFAFSYESYGGVWTIRYVSGPCQAPPRCILDFPREGAEFCCRMYTKGRLQVILEQSDKDRSTSPPRRTLRRKVRIDLSREGLIGSEPPTPQFNSASPPNVPGLNNPKVGTQEIHSQESTKQQNCRQICGEESEYEMSRLQTEEDSTMLHEFAGLTTQQHDSQHSTSDDASQSNRSIDIQLNIVINRGVNRKKLWLYTGNDGKTYQKYIYHPNLNNKAAGSPLSTLNISRRSSLRSQQSLDVRENDGSLELPYMSTPPVSRAKRERADHGVPTSKPPSPLSLECDSPEWKFFVPNRSSSTEAILGSDETSEVQTDCDPNISNQSSWPRTDPSTAILAEELESFQQVNTTFAPFSPTPSYGPGTSNVVFDLEQNAQSVLEQALASLNRMQTGPKVTDSNTVPPHPYVLMPSQILPVHHPVHQRYPVQPYGALAIPDKAHTNAGAALGNYNHIYVGGTNFPVVGGSAFNPHTGTHVLIPHGNVEFEERATIREFERHSHAQNGYCQCNVQPIYQSVAPSRVGMAFHDPAIVRRGRILSSHDII</sequence>
<gene>
    <name evidence="3" type="ORF">VKT23_009815</name>
    <name evidence="2" type="ORF">VKT23_019011</name>
</gene>
<feature type="region of interest" description="Disordered" evidence="1">
    <location>
        <begin position="404"/>
        <end position="447"/>
    </location>
</feature>